<dbReference type="SMART" id="SM01192">
    <property type="entry name" value="Enolase_C"/>
    <property type="match status" value="1"/>
</dbReference>
<evidence type="ECO:0000313" key="12">
    <source>
        <dbReference type="EMBL" id="OHA64912.1"/>
    </source>
</evidence>
<dbReference type="EMBL" id="MHTS01000005">
    <property type="protein sequence ID" value="OHA64912.1"/>
    <property type="molecule type" value="Genomic_DNA"/>
</dbReference>
<dbReference type="SMART" id="SM01193">
    <property type="entry name" value="Enolase_N"/>
    <property type="match status" value="1"/>
</dbReference>
<feature type="domain" description="Enolase C-terminal TIM barrel" evidence="10">
    <location>
        <begin position="123"/>
        <end position="363"/>
    </location>
</feature>
<organism evidence="12 13">
    <name type="scientific">Candidatus Wildermuthbacteria bacterium RIFCSPHIGHO2_01_FULL_48_27b</name>
    <dbReference type="NCBI Taxonomy" id="1802447"/>
    <lineage>
        <taxon>Bacteria</taxon>
        <taxon>Candidatus Wildermuthiibacteriota</taxon>
    </lineage>
</organism>
<dbReference type="PROSITE" id="PS00164">
    <property type="entry name" value="ENOLASE"/>
    <property type="match status" value="1"/>
</dbReference>
<dbReference type="InterPro" id="IPR000941">
    <property type="entry name" value="Enolase"/>
</dbReference>
<dbReference type="InterPro" id="IPR020810">
    <property type="entry name" value="Enolase_C"/>
</dbReference>
<dbReference type="UniPathway" id="UPA00109">
    <property type="reaction ID" value="UER00187"/>
</dbReference>
<dbReference type="InterPro" id="IPR020811">
    <property type="entry name" value="Enolase_N"/>
</dbReference>
<evidence type="ECO:0000256" key="7">
    <source>
        <dbReference type="ARBA" id="ARBA00022842"/>
    </source>
</evidence>
<evidence type="ECO:0000256" key="5">
    <source>
        <dbReference type="ARBA" id="ARBA00017068"/>
    </source>
</evidence>
<accession>A0A1G2QY42</accession>
<proteinExistence type="inferred from homology"/>
<keyword evidence="6" id="KW-0964">Secreted</keyword>
<evidence type="ECO:0000256" key="1">
    <source>
        <dbReference type="ARBA" id="ARBA00001946"/>
    </source>
</evidence>
<keyword evidence="8" id="KW-0324">Glycolysis</keyword>
<dbReference type="Pfam" id="PF00113">
    <property type="entry name" value="Enolase_C"/>
    <property type="match status" value="2"/>
</dbReference>
<keyword evidence="7" id="KW-0460">Magnesium</keyword>
<evidence type="ECO:0000256" key="4">
    <source>
        <dbReference type="ARBA" id="ARBA00012058"/>
    </source>
</evidence>
<dbReference type="AlphaFoldDB" id="A0A1G2QY42"/>
<evidence type="ECO:0000256" key="3">
    <source>
        <dbReference type="ARBA" id="ARBA00009604"/>
    </source>
</evidence>
<dbReference type="GO" id="GO:0000287">
    <property type="term" value="F:magnesium ion binding"/>
    <property type="evidence" value="ECO:0007669"/>
    <property type="project" value="InterPro"/>
</dbReference>
<dbReference type="PRINTS" id="PR00148">
    <property type="entry name" value="ENOLASE"/>
</dbReference>
<evidence type="ECO:0000256" key="2">
    <source>
        <dbReference type="ARBA" id="ARBA00005031"/>
    </source>
</evidence>
<dbReference type="InterPro" id="IPR020809">
    <property type="entry name" value="Enolase_CS"/>
</dbReference>
<feature type="domain" description="Enolase N-terminal" evidence="11">
    <location>
        <begin position="4"/>
        <end position="116"/>
    </location>
</feature>
<comment type="cofactor">
    <cofactor evidence="1">
        <name>Mg(2+)</name>
        <dbReference type="ChEBI" id="CHEBI:18420"/>
    </cofactor>
</comment>
<dbReference type="GO" id="GO:0004634">
    <property type="term" value="F:phosphopyruvate hydratase activity"/>
    <property type="evidence" value="ECO:0007669"/>
    <property type="project" value="UniProtKB-EC"/>
</dbReference>
<evidence type="ECO:0000313" key="13">
    <source>
        <dbReference type="Proteomes" id="UP000178170"/>
    </source>
</evidence>
<evidence type="ECO:0000259" key="10">
    <source>
        <dbReference type="SMART" id="SM01192"/>
    </source>
</evidence>
<reference evidence="12 13" key="1">
    <citation type="journal article" date="2016" name="Nat. Commun.">
        <title>Thousands of microbial genomes shed light on interconnected biogeochemical processes in an aquifer system.</title>
        <authorList>
            <person name="Anantharaman K."/>
            <person name="Brown C.T."/>
            <person name="Hug L.A."/>
            <person name="Sharon I."/>
            <person name="Castelle C.J."/>
            <person name="Probst A.J."/>
            <person name="Thomas B.C."/>
            <person name="Singh A."/>
            <person name="Wilkins M.J."/>
            <person name="Karaoz U."/>
            <person name="Brodie E.L."/>
            <person name="Williams K.H."/>
            <person name="Hubbard S.S."/>
            <person name="Banfield J.F."/>
        </authorList>
    </citation>
    <scope>NUCLEOTIDE SEQUENCE [LARGE SCALE GENOMIC DNA]</scope>
</reference>
<gene>
    <name evidence="12" type="ORF">A2843_02590</name>
</gene>
<dbReference type="PANTHER" id="PTHR11902:SF1">
    <property type="entry name" value="ENOLASE"/>
    <property type="match status" value="1"/>
</dbReference>
<dbReference type="InterPro" id="IPR036849">
    <property type="entry name" value="Enolase-like_C_sf"/>
</dbReference>
<comment type="similarity">
    <text evidence="3">Belongs to the enolase family.</text>
</comment>
<dbReference type="PANTHER" id="PTHR11902">
    <property type="entry name" value="ENOLASE"/>
    <property type="match status" value="1"/>
</dbReference>
<comment type="pathway">
    <text evidence="2">Carbohydrate degradation; glycolysis; pyruvate from D-glyceraldehyde 3-phosphate: step 4/5.</text>
</comment>
<dbReference type="InterPro" id="IPR029017">
    <property type="entry name" value="Enolase-like_N"/>
</dbReference>
<protein>
    <recommendedName>
        <fullName evidence="5">Enolase</fullName>
        <ecNumber evidence="4">4.2.1.11</ecNumber>
    </recommendedName>
</protein>
<dbReference type="EC" id="4.2.1.11" evidence="4"/>
<sequence>MATISSLTARKILNSRGEWTLSVELGDEHGIRVSGSAPEGESKGTFEAEYVKPEHAVEQVQSVVAPTLKGMDGVDQLAVDRKLVELEVGANVSIAVSRVCARLGAESRRMPLWKHISEIYQTKPAAPRLFINVLEGGMHAHNNLVFQEYLAIPKANTIARSVEIGRRVYKALRDELKADVGDEGGLVANFKDALEPLGLLGREADIDLGMDAAANNVDLPPAELFALYRQMKLFYLEDPFKENDFENFKKLKEEMGEKSIIAGDDLTTTNITRMQKAKEEDAINGVIIKPDQIGTLTQAIEAVSQAREWGWAVVVSHRGGETNDDFVADLAWAVAADGLKLGGLARGERIAKYNRLLAIEENEA</sequence>
<dbReference type="Proteomes" id="UP000178170">
    <property type="component" value="Unassembled WGS sequence"/>
</dbReference>
<name>A0A1G2QY42_9BACT</name>
<dbReference type="Pfam" id="PF03952">
    <property type="entry name" value="Enolase_N"/>
    <property type="match status" value="1"/>
</dbReference>
<dbReference type="Gene3D" id="3.30.390.10">
    <property type="entry name" value="Enolase-like, N-terminal domain"/>
    <property type="match status" value="1"/>
</dbReference>
<evidence type="ECO:0000256" key="6">
    <source>
        <dbReference type="ARBA" id="ARBA00022525"/>
    </source>
</evidence>
<evidence type="ECO:0000256" key="9">
    <source>
        <dbReference type="ARBA" id="ARBA00023239"/>
    </source>
</evidence>
<dbReference type="SUPFAM" id="SSF51604">
    <property type="entry name" value="Enolase C-terminal domain-like"/>
    <property type="match status" value="1"/>
</dbReference>
<dbReference type="Gene3D" id="3.20.20.120">
    <property type="entry name" value="Enolase-like C-terminal domain"/>
    <property type="match status" value="2"/>
</dbReference>
<dbReference type="GO" id="GO:0006096">
    <property type="term" value="P:glycolytic process"/>
    <property type="evidence" value="ECO:0007669"/>
    <property type="project" value="UniProtKB-UniPathway"/>
</dbReference>
<comment type="caution">
    <text evidence="12">The sequence shown here is derived from an EMBL/GenBank/DDBJ whole genome shotgun (WGS) entry which is preliminary data.</text>
</comment>
<keyword evidence="9" id="KW-0456">Lyase</keyword>
<evidence type="ECO:0000256" key="8">
    <source>
        <dbReference type="ARBA" id="ARBA00023152"/>
    </source>
</evidence>
<dbReference type="SUPFAM" id="SSF54826">
    <property type="entry name" value="Enolase N-terminal domain-like"/>
    <property type="match status" value="1"/>
</dbReference>
<evidence type="ECO:0000259" key="11">
    <source>
        <dbReference type="SMART" id="SM01193"/>
    </source>
</evidence>
<dbReference type="GO" id="GO:0000015">
    <property type="term" value="C:phosphopyruvate hydratase complex"/>
    <property type="evidence" value="ECO:0007669"/>
    <property type="project" value="InterPro"/>
</dbReference>